<dbReference type="InterPro" id="IPR000653">
    <property type="entry name" value="DegT/StrS_aminotransferase"/>
</dbReference>
<dbReference type="PANTHER" id="PTHR30244">
    <property type="entry name" value="TRANSAMINASE"/>
    <property type="match status" value="1"/>
</dbReference>
<dbReference type="SUPFAM" id="SSF53383">
    <property type="entry name" value="PLP-dependent transferases"/>
    <property type="match status" value="1"/>
</dbReference>
<evidence type="ECO:0000256" key="4">
    <source>
        <dbReference type="PIRSR" id="PIRSR000390-2"/>
    </source>
</evidence>
<gene>
    <name evidence="6" type="ORF">BWR22_11650</name>
</gene>
<dbReference type="InterPro" id="IPR015421">
    <property type="entry name" value="PyrdxlP-dep_Trfase_major"/>
</dbReference>
<reference evidence="6 7" key="1">
    <citation type="submission" date="2017-01" db="EMBL/GenBank/DDBJ databases">
        <title>Complete genome of Lacinutrix venerupis DOK2-8 isolated from seawater in Dokdo.</title>
        <authorList>
            <person name="Chi W.-J."/>
            <person name="Kim J.H."/>
        </authorList>
    </citation>
    <scope>NUCLEOTIDE SEQUENCE [LARGE SCALE GENOMIC DNA]</scope>
    <source>
        <strain evidence="6 7">DOK2-8</strain>
    </source>
</reference>
<feature type="modified residue" description="N6-(pyridoxal phosphate)lysine" evidence="4">
    <location>
        <position position="190"/>
    </location>
</feature>
<name>A0AAC9LNN3_9FLAO</name>
<dbReference type="InterPro" id="IPR015424">
    <property type="entry name" value="PyrdxlP-dep_Trfase"/>
</dbReference>
<dbReference type="Pfam" id="PF01041">
    <property type="entry name" value="DegT_DnrJ_EryC1"/>
    <property type="match status" value="1"/>
</dbReference>
<proteinExistence type="inferred from homology"/>
<dbReference type="PANTHER" id="PTHR30244:SF36">
    <property type="entry name" value="3-OXO-GLUCOSE-6-PHOSPHATE:GLUTAMATE AMINOTRANSFERASE"/>
    <property type="match status" value="1"/>
</dbReference>
<dbReference type="AlphaFoldDB" id="A0AAC9LNN3"/>
<dbReference type="EMBL" id="CP019352">
    <property type="protein sequence ID" value="APY00933.1"/>
    <property type="molecule type" value="Genomic_DNA"/>
</dbReference>
<comment type="similarity">
    <text evidence="2 5">Belongs to the DegT/DnrJ/EryC1 family.</text>
</comment>
<feature type="active site" description="Proton acceptor" evidence="3">
    <location>
        <position position="190"/>
    </location>
</feature>
<dbReference type="GO" id="GO:0000271">
    <property type="term" value="P:polysaccharide biosynthetic process"/>
    <property type="evidence" value="ECO:0007669"/>
    <property type="project" value="TreeGrafter"/>
</dbReference>
<dbReference type="Gene3D" id="3.40.640.10">
    <property type="entry name" value="Type I PLP-dependent aspartate aminotransferase-like (Major domain)"/>
    <property type="match status" value="1"/>
</dbReference>
<dbReference type="KEGG" id="lvn:BWR22_11650"/>
<organism evidence="6 7">
    <name type="scientific">Lacinutrix venerupis</name>
    <dbReference type="NCBI Taxonomy" id="1486034"/>
    <lineage>
        <taxon>Bacteria</taxon>
        <taxon>Pseudomonadati</taxon>
        <taxon>Bacteroidota</taxon>
        <taxon>Flavobacteriia</taxon>
        <taxon>Flavobacteriales</taxon>
        <taxon>Flavobacteriaceae</taxon>
        <taxon>Lacinutrix</taxon>
    </lineage>
</organism>
<keyword evidence="1 4" id="KW-0663">Pyridoxal phosphate</keyword>
<dbReference type="Proteomes" id="UP000187506">
    <property type="component" value="Chromosome"/>
</dbReference>
<dbReference type="GO" id="GO:0030170">
    <property type="term" value="F:pyridoxal phosphate binding"/>
    <property type="evidence" value="ECO:0007669"/>
    <property type="project" value="TreeGrafter"/>
</dbReference>
<dbReference type="CDD" id="cd00616">
    <property type="entry name" value="AHBA_syn"/>
    <property type="match status" value="1"/>
</dbReference>
<evidence type="ECO:0000313" key="7">
    <source>
        <dbReference type="Proteomes" id="UP000187506"/>
    </source>
</evidence>
<dbReference type="RefSeq" id="WP_076733837.1">
    <property type="nucleotide sequence ID" value="NZ_CP019352.1"/>
</dbReference>
<keyword evidence="6" id="KW-0808">Transferase</keyword>
<accession>A0AAC9LNN3</accession>
<keyword evidence="7" id="KW-1185">Reference proteome</keyword>
<keyword evidence="6" id="KW-0032">Aminotransferase</keyword>
<dbReference type="Gene3D" id="3.90.1150.10">
    <property type="entry name" value="Aspartate Aminotransferase, domain 1"/>
    <property type="match status" value="1"/>
</dbReference>
<sequence>MIKFLDLHKINARFDVQLKKEFQQFVDSGYYVLGDGTTVFENNFANYCKTKHCIGVSNGLDALILIFKAYMQLGKLKIGDEVLVPANTYIASIISILEVGLKPIFIEPNLDTFNWEASTIKNHITNKTKAILTVHLYGQLADSEAILKLAQNNKLLLIEDAAQAHGAENEFGKRAGNLSHAAAFSFYPSKNLGALGEAGAITTNDSELAEVILELRNYGSALKYQNVRLGVNNRIDEIQARFLNIKLDYLNVDNERRREIAKQYLSLIKNEKIKLPFYNGSKNHNFHLFVILVENRSKFMEFLLDKGIQTSIHYPKPPHKQKALHMFSKLQLPVTEFIHKNCVSLPINPVLSQEQVLKVITAINTY</sequence>
<dbReference type="InterPro" id="IPR015422">
    <property type="entry name" value="PyrdxlP-dep_Trfase_small"/>
</dbReference>
<evidence type="ECO:0000256" key="3">
    <source>
        <dbReference type="PIRSR" id="PIRSR000390-1"/>
    </source>
</evidence>
<dbReference type="PIRSF" id="PIRSF000390">
    <property type="entry name" value="PLP_StrS"/>
    <property type="match status" value="1"/>
</dbReference>
<dbReference type="GO" id="GO:0008483">
    <property type="term" value="F:transaminase activity"/>
    <property type="evidence" value="ECO:0007669"/>
    <property type="project" value="UniProtKB-KW"/>
</dbReference>
<evidence type="ECO:0000256" key="5">
    <source>
        <dbReference type="RuleBase" id="RU004508"/>
    </source>
</evidence>
<protein>
    <submittedName>
        <fullName evidence="6">Aminotransferase</fullName>
    </submittedName>
</protein>
<evidence type="ECO:0000256" key="2">
    <source>
        <dbReference type="ARBA" id="ARBA00037999"/>
    </source>
</evidence>
<evidence type="ECO:0000313" key="6">
    <source>
        <dbReference type="EMBL" id="APY00933.1"/>
    </source>
</evidence>
<evidence type="ECO:0000256" key="1">
    <source>
        <dbReference type="ARBA" id="ARBA00022898"/>
    </source>
</evidence>